<organism evidence="3 6">
    <name type="scientific">Allgaiera indica</name>
    <dbReference type="NCBI Taxonomy" id="765699"/>
    <lineage>
        <taxon>Bacteria</taxon>
        <taxon>Pseudomonadati</taxon>
        <taxon>Pseudomonadota</taxon>
        <taxon>Alphaproteobacteria</taxon>
        <taxon>Rhodobacterales</taxon>
        <taxon>Paracoccaceae</taxon>
        <taxon>Allgaiera</taxon>
    </lineage>
</organism>
<name>A0AAN4UPZ0_9RHOB</name>
<feature type="chain" id="PRO_5043020857" evidence="2">
    <location>
        <begin position="23"/>
        <end position="238"/>
    </location>
</feature>
<keyword evidence="2" id="KW-0732">Signal</keyword>
<accession>A0AAN4UPZ0</accession>
<dbReference type="EMBL" id="BNAB01000004">
    <property type="protein sequence ID" value="GHE00556.1"/>
    <property type="molecule type" value="Genomic_DNA"/>
</dbReference>
<sequence length="238" mass="24454">MSKFAHALTLVLALPFAQTAMAQTATTPAAPAATGTAPATSDAAGAPATGADKTPAPDAAGAKADSGALSMGKSVKNKMYVKDKQGDWTVRCFRAKDNKDPCELYQLLTDEKGNPVSEFSMVPLPPGGQAVAGATIVTPLETLLTQDVTIAIDGGGAKRYPFMLCNPVGCFSRIGLTQQDLDGYKKGAKGSLTIVAASAPNAPITLPISLKGFTAAYEEVQKNNKANGINTAKAPVKK</sequence>
<evidence type="ECO:0000256" key="1">
    <source>
        <dbReference type="SAM" id="MobiDB-lite"/>
    </source>
</evidence>
<evidence type="ECO:0000313" key="5">
    <source>
        <dbReference type="Proteomes" id="UP000199541"/>
    </source>
</evidence>
<dbReference type="Pfam" id="PF06776">
    <property type="entry name" value="IalB"/>
    <property type="match status" value="1"/>
</dbReference>
<evidence type="ECO:0000313" key="3">
    <source>
        <dbReference type="EMBL" id="GHE00556.1"/>
    </source>
</evidence>
<dbReference type="InterPro" id="IPR038696">
    <property type="entry name" value="IalB_sf"/>
</dbReference>
<evidence type="ECO:0000256" key="2">
    <source>
        <dbReference type="SAM" id="SignalP"/>
    </source>
</evidence>
<dbReference type="AlphaFoldDB" id="A0AAN4UPZ0"/>
<evidence type="ECO:0000313" key="6">
    <source>
        <dbReference type="Proteomes" id="UP000634647"/>
    </source>
</evidence>
<proteinExistence type="predicted"/>
<keyword evidence="5" id="KW-1185">Reference proteome</keyword>
<gene>
    <name evidence="3" type="ORF">GCM10008024_12540</name>
    <name evidence="4" type="ORF">SAMN05444006_10562</name>
</gene>
<dbReference type="RefSeq" id="WP_051646111.1">
    <property type="nucleotide sequence ID" value="NZ_BNAB01000004.1"/>
</dbReference>
<dbReference type="Proteomes" id="UP000634647">
    <property type="component" value="Unassembled WGS sequence"/>
</dbReference>
<comment type="caution">
    <text evidence="3">The sequence shown here is derived from an EMBL/GenBank/DDBJ whole genome shotgun (WGS) entry which is preliminary data.</text>
</comment>
<reference evidence="3" key="3">
    <citation type="submission" date="2023-06" db="EMBL/GenBank/DDBJ databases">
        <authorList>
            <person name="Sun Q."/>
            <person name="Zhou Y."/>
        </authorList>
    </citation>
    <scope>NUCLEOTIDE SEQUENCE</scope>
    <source>
        <strain evidence="3">CGMCC 1.10859</strain>
    </source>
</reference>
<evidence type="ECO:0000313" key="4">
    <source>
        <dbReference type="EMBL" id="SDW59793.1"/>
    </source>
</evidence>
<protein>
    <submittedName>
        <fullName evidence="4">Invasion protein IalB, involved in pathogenesis</fullName>
    </submittedName>
</protein>
<reference evidence="3" key="1">
    <citation type="journal article" date="2014" name="Int. J. Syst. Evol. Microbiol.">
        <title>Complete genome sequence of Corynebacterium casei LMG S-19264T (=DSM 44701T), isolated from a smear-ripened cheese.</title>
        <authorList>
            <consortium name="US DOE Joint Genome Institute (JGI-PGF)"/>
            <person name="Walter F."/>
            <person name="Albersmeier A."/>
            <person name="Kalinowski J."/>
            <person name="Ruckert C."/>
        </authorList>
    </citation>
    <scope>NUCLEOTIDE SEQUENCE</scope>
    <source>
        <strain evidence="3">CGMCC 1.10859</strain>
    </source>
</reference>
<dbReference type="InterPro" id="IPR010642">
    <property type="entry name" value="Invasion_prot_B"/>
</dbReference>
<feature type="signal peptide" evidence="2">
    <location>
        <begin position="1"/>
        <end position="22"/>
    </location>
</feature>
<dbReference type="EMBL" id="FNOB01000005">
    <property type="protein sequence ID" value="SDW59793.1"/>
    <property type="molecule type" value="Genomic_DNA"/>
</dbReference>
<dbReference type="Proteomes" id="UP000199541">
    <property type="component" value="Unassembled WGS sequence"/>
</dbReference>
<feature type="region of interest" description="Disordered" evidence="1">
    <location>
        <begin position="29"/>
        <end position="66"/>
    </location>
</feature>
<dbReference type="Gene3D" id="2.60.40.1880">
    <property type="entry name" value="Invasion associated locus B (IalB) protein"/>
    <property type="match status" value="1"/>
</dbReference>
<reference evidence="4 5" key="2">
    <citation type="submission" date="2016-10" db="EMBL/GenBank/DDBJ databases">
        <authorList>
            <person name="Varghese N."/>
            <person name="Submissions S."/>
        </authorList>
    </citation>
    <scope>NUCLEOTIDE SEQUENCE [LARGE SCALE GENOMIC DNA]</scope>
    <source>
        <strain evidence="4 5">DSM 24802</strain>
    </source>
</reference>